<evidence type="ECO:0000313" key="1">
    <source>
        <dbReference type="EMBL" id="SOK58861.1"/>
    </source>
</evidence>
<reference evidence="2" key="1">
    <citation type="submission" date="2017-10" db="EMBL/GenBank/DDBJ databases">
        <authorList>
            <person name="Skurnik M."/>
        </authorList>
    </citation>
    <scope>NUCLEOTIDE SEQUENCE [LARGE SCALE GENOMIC DNA]</scope>
    <source>
        <strain evidence="2">fHe-Yen9-03</strain>
    </source>
</reference>
<proteinExistence type="predicted"/>
<dbReference type="Proteomes" id="UP000241364">
    <property type="component" value="Chromosome i"/>
</dbReference>
<name>A0A2C9CYD1_9CAUD</name>
<evidence type="ECO:0000313" key="2">
    <source>
        <dbReference type="Proteomes" id="UP000241364"/>
    </source>
</evidence>
<gene>
    <name evidence="1" type="primary">g053</name>
</gene>
<protein>
    <submittedName>
        <fullName evidence="1">Uncharacterized protein</fullName>
    </submittedName>
</protein>
<sequence length="269" mass="31443">MFLKFFLTHEDSNTSKGWSIGNTLLVSTHNDHKKELYETTNFHNVLSNLAFHMKSTNVHTVDKDYRVFLINVSDEAMFQLEMLYIPENSFCTYNILTGKIGFGDSERNAILASLDEKNGMSLSGWVKNDNKNSLFFDFNVTSTKLIDMDEYQLTVPDAFYDQVLNELRPYICQEKIHLLKVFGQYVLYNKTALNNYLDLYFENLNSSGSEKKEIEIQYCQLTRIQMVLAIKLFMEDDKDFILYKDEFPDEYYSIGELCRKIMNVSGETF</sequence>
<dbReference type="EMBL" id="LT960552">
    <property type="protein sequence ID" value="SOK58861.1"/>
    <property type="molecule type" value="Genomic_DNA"/>
</dbReference>
<organism evidence="1 2">
    <name type="scientific">Yersinia phage fHe-Yen9-03</name>
    <dbReference type="NCBI Taxonomy" id="2052743"/>
    <lineage>
        <taxon>Viruses</taxon>
        <taxon>Duplodnaviria</taxon>
        <taxon>Heunggongvirae</taxon>
        <taxon>Uroviricota</taxon>
        <taxon>Caudoviricetes</taxon>
        <taxon>Eneladusvirus</taxon>
        <taxon>Eneladusvirus Yen904</taxon>
    </lineage>
</organism>
<accession>A0A2C9CYD1</accession>